<dbReference type="AlphaFoldDB" id="A0A6B0UQJ7"/>
<dbReference type="EMBL" id="GIFC01009910">
    <property type="protein sequence ID" value="MXU91993.1"/>
    <property type="molecule type" value="Transcribed_RNA"/>
</dbReference>
<evidence type="ECO:0000313" key="1">
    <source>
        <dbReference type="EMBL" id="MXU91993.1"/>
    </source>
</evidence>
<sequence length="128" mass="13605">MASVRTSAAAAAALAEVPTTANSPALCPWWTCWASRGASLARTRIRTLRASLRTSKPTRGSRWRHSSSTLVAPCCSPPTVPGTTSTCSICCRTRGAPPLEVCTTCTRCIGETPPPRSKMWPFPWTVGG</sequence>
<proteinExistence type="predicted"/>
<accession>A0A6B0UQJ7</accession>
<organism evidence="1">
    <name type="scientific">Ixodes ricinus</name>
    <name type="common">Common tick</name>
    <name type="synonym">Acarus ricinus</name>
    <dbReference type="NCBI Taxonomy" id="34613"/>
    <lineage>
        <taxon>Eukaryota</taxon>
        <taxon>Metazoa</taxon>
        <taxon>Ecdysozoa</taxon>
        <taxon>Arthropoda</taxon>
        <taxon>Chelicerata</taxon>
        <taxon>Arachnida</taxon>
        <taxon>Acari</taxon>
        <taxon>Parasitiformes</taxon>
        <taxon>Ixodida</taxon>
        <taxon>Ixodoidea</taxon>
        <taxon>Ixodidae</taxon>
        <taxon>Ixodinae</taxon>
        <taxon>Ixodes</taxon>
    </lineage>
</organism>
<reference evidence="1" key="1">
    <citation type="submission" date="2019-12" db="EMBL/GenBank/DDBJ databases">
        <title>An insight into the sialome of adult female Ixodes ricinus ticks feeding for 6 days.</title>
        <authorList>
            <person name="Perner J."/>
            <person name="Ribeiro J.M.C."/>
        </authorList>
    </citation>
    <scope>NUCLEOTIDE SEQUENCE</scope>
    <source>
        <strain evidence="1">Semi-engorged</strain>
        <tissue evidence="1">Salivary glands</tissue>
    </source>
</reference>
<protein>
    <submittedName>
        <fullName evidence="1">Putative secreted protein</fullName>
    </submittedName>
</protein>
<name>A0A6B0UQJ7_IXORI</name>